<dbReference type="OrthoDB" id="266806at2"/>
<dbReference type="Proteomes" id="UP000001887">
    <property type="component" value="Chromosome"/>
</dbReference>
<dbReference type="eggNOG" id="ENOG5033CMV">
    <property type="taxonomic scope" value="Bacteria"/>
</dbReference>
<keyword evidence="2" id="KW-0812">Transmembrane</keyword>
<feature type="transmembrane region" description="Helical" evidence="2">
    <location>
        <begin position="23"/>
        <end position="45"/>
    </location>
</feature>
<evidence type="ECO:0000313" key="4">
    <source>
        <dbReference type="Proteomes" id="UP000001887"/>
    </source>
</evidence>
<keyword evidence="2" id="KW-0472">Membrane</keyword>
<accession>D2QZS4</accession>
<proteinExistence type="predicted"/>
<dbReference type="AlphaFoldDB" id="D2QZS4"/>
<sequence>MQSGLGMTWIWPGLSRLWTRGEWAGLVLAVAFATSLNLALVATFVWPELLSRQISPIVTITAAWVLVVGFWIVGWMDFRNQRAKLPVQQTPAEIATATDRLRQAQREYLRGQYALAEQTIRSALTPKTPDVELALMLVAILRRTGRRAEGLRWIDKLIGMPGAARWVAEIEHEQKQLHALTDDSQPPTGELASHGLRPEENSPLVEQQNQPASSPPRSKAA</sequence>
<gene>
    <name evidence="3" type="ordered locus">Psta_1883</name>
</gene>
<keyword evidence="4" id="KW-1185">Reference proteome</keyword>
<feature type="compositionally biased region" description="Polar residues" evidence="1">
    <location>
        <begin position="204"/>
        <end position="221"/>
    </location>
</feature>
<keyword evidence="2" id="KW-1133">Transmembrane helix</keyword>
<organism evidence="3 4">
    <name type="scientific">Pirellula staleyi (strain ATCC 27377 / DSM 6068 / ICPB 4128)</name>
    <name type="common">Pirella staleyi</name>
    <dbReference type="NCBI Taxonomy" id="530564"/>
    <lineage>
        <taxon>Bacteria</taxon>
        <taxon>Pseudomonadati</taxon>
        <taxon>Planctomycetota</taxon>
        <taxon>Planctomycetia</taxon>
        <taxon>Pirellulales</taxon>
        <taxon>Pirellulaceae</taxon>
        <taxon>Pirellula</taxon>
    </lineage>
</organism>
<evidence type="ECO:0000256" key="1">
    <source>
        <dbReference type="SAM" id="MobiDB-lite"/>
    </source>
</evidence>
<dbReference type="EMBL" id="CP001848">
    <property type="protein sequence ID" value="ADB16557.1"/>
    <property type="molecule type" value="Genomic_DNA"/>
</dbReference>
<evidence type="ECO:0000256" key="2">
    <source>
        <dbReference type="SAM" id="Phobius"/>
    </source>
</evidence>
<protein>
    <submittedName>
        <fullName evidence="3">Uncharacterized protein</fullName>
    </submittedName>
</protein>
<feature type="region of interest" description="Disordered" evidence="1">
    <location>
        <begin position="178"/>
        <end position="221"/>
    </location>
</feature>
<reference evidence="3 4" key="1">
    <citation type="journal article" date="2009" name="Stand. Genomic Sci.">
        <title>Complete genome sequence of Pirellula staleyi type strain (ATCC 27377).</title>
        <authorList>
            <person name="Clum A."/>
            <person name="Tindall B.J."/>
            <person name="Sikorski J."/>
            <person name="Ivanova N."/>
            <person name="Mavrommatis K."/>
            <person name="Lucas S."/>
            <person name="Glavina del Rio T."/>
            <person name="Nolan M."/>
            <person name="Chen F."/>
            <person name="Tice H."/>
            <person name="Pitluck S."/>
            <person name="Cheng J.F."/>
            <person name="Chertkov O."/>
            <person name="Brettin T."/>
            <person name="Han C."/>
            <person name="Detter J.C."/>
            <person name="Kuske C."/>
            <person name="Bruce D."/>
            <person name="Goodwin L."/>
            <person name="Ovchinikova G."/>
            <person name="Pati A."/>
            <person name="Mikhailova N."/>
            <person name="Chen A."/>
            <person name="Palaniappan K."/>
            <person name="Land M."/>
            <person name="Hauser L."/>
            <person name="Chang Y.J."/>
            <person name="Jeffries C.D."/>
            <person name="Chain P."/>
            <person name="Rohde M."/>
            <person name="Goker M."/>
            <person name="Bristow J."/>
            <person name="Eisen J.A."/>
            <person name="Markowitz V."/>
            <person name="Hugenholtz P."/>
            <person name="Kyrpides N.C."/>
            <person name="Klenk H.P."/>
            <person name="Lapidus A."/>
        </authorList>
    </citation>
    <scope>NUCLEOTIDE SEQUENCE [LARGE SCALE GENOMIC DNA]</scope>
    <source>
        <strain evidence="4">ATCC 27377 / DSM 6068 / ICPB 4128</strain>
    </source>
</reference>
<name>D2QZS4_PIRSD</name>
<dbReference type="KEGG" id="psl:Psta_1883"/>
<feature type="transmembrane region" description="Helical" evidence="2">
    <location>
        <begin position="57"/>
        <end position="76"/>
    </location>
</feature>
<evidence type="ECO:0000313" key="3">
    <source>
        <dbReference type="EMBL" id="ADB16557.1"/>
    </source>
</evidence>
<dbReference type="HOGENOM" id="CLU_1249671_0_0_0"/>